<dbReference type="EMBL" id="NWBU01000010">
    <property type="protein sequence ID" value="PTQ09803.1"/>
    <property type="molecule type" value="Genomic_DNA"/>
</dbReference>
<evidence type="ECO:0000259" key="2">
    <source>
        <dbReference type="PROSITE" id="PS51708"/>
    </source>
</evidence>
<dbReference type="InterPro" id="IPR007899">
    <property type="entry name" value="CHAD_dom"/>
</dbReference>
<feature type="domain" description="CHAD" evidence="2">
    <location>
        <begin position="212"/>
        <end position="491"/>
    </location>
</feature>
<dbReference type="Pfam" id="PF01928">
    <property type="entry name" value="CYTH"/>
    <property type="match status" value="1"/>
</dbReference>
<dbReference type="Gene3D" id="2.40.320.10">
    <property type="entry name" value="Hypothetical Protein Pfu-838710-001"/>
    <property type="match status" value="1"/>
</dbReference>
<dbReference type="SMART" id="SM01118">
    <property type="entry name" value="CYTH"/>
    <property type="match status" value="1"/>
</dbReference>
<evidence type="ECO:0000313" key="3">
    <source>
        <dbReference type="EMBL" id="PTQ09803.1"/>
    </source>
</evidence>
<evidence type="ECO:0000259" key="1">
    <source>
        <dbReference type="PROSITE" id="PS51707"/>
    </source>
</evidence>
<protein>
    <submittedName>
        <fullName evidence="3">Inorganic triphosphatase</fullName>
    </submittedName>
</protein>
<feature type="domain" description="CYTH" evidence="1">
    <location>
        <begin position="1"/>
        <end position="197"/>
    </location>
</feature>
<dbReference type="InterPro" id="IPR023577">
    <property type="entry name" value="CYTH_domain"/>
</dbReference>
<keyword evidence="4" id="KW-1185">Reference proteome</keyword>
<dbReference type="AlphaFoldDB" id="A0A2T5FVK0"/>
<dbReference type="OrthoDB" id="9777271at2"/>
<dbReference type="Proteomes" id="UP000244162">
    <property type="component" value="Unassembled WGS sequence"/>
</dbReference>
<dbReference type="SUPFAM" id="SSF55154">
    <property type="entry name" value="CYTH-like phosphatases"/>
    <property type="match status" value="1"/>
</dbReference>
<dbReference type="CDD" id="cd07756">
    <property type="entry name" value="CYTH-like_Pase_CHAD"/>
    <property type="match status" value="1"/>
</dbReference>
<dbReference type="PANTHER" id="PTHR39569:SF1">
    <property type="entry name" value="INORGANIC TRIPHOSPHATASE"/>
    <property type="match status" value="1"/>
</dbReference>
<dbReference type="SMART" id="SM00880">
    <property type="entry name" value="CHAD"/>
    <property type="match status" value="1"/>
</dbReference>
<accession>A0A2T5FVK0</accession>
<organism evidence="3 4">
    <name type="scientific">Sphingomonas oleivorans</name>
    <dbReference type="NCBI Taxonomy" id="1735121"/>
    <lineage>
        <taxon>Bacteria</taxon>
        <taxon>Pseudomonadati</taxon>
        <taxon>Pseudomonadota</taxon>
        <taxon>Alphaproteobacteria</taxon>
        <taxon>Sphingomonadales</taxon>
        <taxon>Sphingomonadaceae</taxon>
        <taxon>Sphingomonas</taxon>
    </lineage>
</organism>
<dbReference type="InterPro" id="IPR033469">
    <property type="entry name" value="CYTH-like_dom_sf"/>
</dbReference>
<dbReference type="InterPro" id="IPR039013">
    <property type="entry name" value="YgiF"/>
</dbReference>
<sequence length="497" mass="54840">MAEVELKLELDPAQAETLGGRLAELLGPSAAKPLVSTYYDTSDRRLRAAGLSLRIRRSGNRYLQTIKADAGGNAGLFDRAEWEVEIGGTEPDPRAIADTPLDHLAVPAWSLMPLFSSEVERALWQIEEGDARIELAFDRGCVLALGVVEPFCELELELKEGEPATLFAWLDRLGDVGGMRLGVRSKADRGYALVEQGAGAASKAGPVLLGITDTAGEAFATIVRACLRHFRLNEPLILAAADAEAVHQARVALRRLRSALSLFRPLLSDPESEKMRAELKWLAALLGEARNLDVLIGHIDIVELKPRLDAARADVYDRVCVGLNSPRSRGLILDIARWAEAGDWRGTTDFDKAGLRNLPVIRFAGQLLDRRRRKFRKAGRDIAGLDPAERHDLRIAAKKLRYAAEFFAGLYEDKRAKKRRRRFLAALDRIQTSLGELNDAETGRDIIADLARQDPDPLIAQRLEALAAERFDPDAGKGISAAEAAFDDFARVKRFWC</sequence>
<name>A0A2T5FVK0_9SPHN</name>
<dbReference type="GO" id="GO:0046872">
    <property type="term" value="F:metal ion binding"/>
    <property type="evidence" value="ECO:0007669"/>
    <property type="project" value="TreeGrafter"/>
</dbReference>
<dbReference type="PANTHER" id="PTHR39569">
    <property type="entry name" value="INORGANIC TRIPHOSPHATASE"/>
    <property type="match status" value="1"/>
</dbReference>
<dbReference type="PROSITE" id="PS51708">
    <property type="entry name" value="CHAD"/>
    <property type="match status" value="1"/>
</dbReference>
<dbReference type="GO" id="GO:0050355">
    <property type="term" value="F:inorganic triphosphate phosphatase activity"/>
    <property type="evidence" value="ECO:0007669"/>
    <property type="project" value="InterPro"/>
</dbReference>
<dbReference type="Pfam" id="PF05235">
    <property type="entry name" value="CHAD"/>
    <property type="match status" value="1"/>
</dbReference>
<proteinExistence type="predicted"/>
<dbReference type="InterPro" id="IPR038186">
    <property type="entry name" value="CHAD_dom_sf"/>
</dbReference>
<comment type="caution">
    <text evidence="3">The sequence shown here is derived from an EMBL/GenBank/DDBJ whole genome shotgun (WGS) entry which is preliminary data.</text>
</comment>
<dbReference type="PROSITE" id="PS51707">
    <property type="entry name" value="CYTH"/>
    <property type="match status" value="1"/>
</dbReference>
<dbReference type="RefSeq" id="WP_107968157.1">
    <property type="nucleotide sequence ID" value="NZ_NWBU01000010.1"/>
</dbReference>
<dbReference type="Gene3D" id="1.40.20.10">
    <property type="entry name" value="CHAD domain"/>
    <property type="match status" value="1"/>
</dbReference>
<reference evidence="3 4" key="1">
    <citation type="submission" date="2017-09" db="EMBL/GenBank/DDBJ databases">
        <title>Sphingomonas panjinensis sp.nov., isolated from oil-contaminated soil.</title>
        <authorList>
            <person name="Wang L."/>
            <person name="Chen L."/>
        </authorList>
    </citation>
    <scope>NUCLEOTIDE SEQUENCE [LARGE SCALE GENOMIC DNA]</scope>
    <source>
        <strain evidence="3 4">FW-11</strain>
    </source>
</reference>
<evidence type="ECO:0000313" key="4">
    <source>
        <dbReference type="Proteomes" id="UP000244162"/>
    </source>
</evidence>
<gene>
    <name evidence="3" type="ORF">CLG96_11525</name>
</gene>